<keyword evidence="5" id="KW-0804">Transcription</keyword>
<feature type="domain" description="Xylanolytic transcriptional activator regulatory" evidence="7">
    <location>
        <begin position="128"/>
        <end position="221"/>
    </location>
</feature>
<dbReference type="SMART" id="SM00906">
    <property type="entry name" value="Fungal_trans"/>
    <property type="match status" value="1"/>
</dbReference>
<organism evidence="8 9">
    <name type="scientific">Neocucurbitaria cava</name>
    <dbReference type="NCBI Taxonomy" id="798079"/>
    <lineage>
        <taxon>Eukaryota</taxon>
        <taxon>Fungi</taxon>
        <taxon>Dikarya</taxon>
        <taxon>Ascomycota</taxon>
        <taxon>Pezizomycotina</taxon>
        <taxon>Dothideomycetes</taxon>
        <taxon>Pleosporomycetidae</taxon>
        <taxon>Pleosporales</taxon>
        <taxon>Pleosporineae</taxon>
        <taxon>Cucurbitariaceae</taxon>
        <taxon>Neocucurbitaria</taxon>
    </lineage>
</organism>
<evidence type="ECO:0000256" key="1">
    <source>
        <dbReference type="ARBA" id="ARBA00004123"/>
    </source>
</evidence>
<dbReference type="EMBL" id="JAPEUY010000018">
    <property type="protein sequence ID" value="KAJ4363938.1"/>
    <property type="molecule type" value="Genomic_DNA"/>
</dbReference>
<gene>
    <name evidence="8" type="ORF">N0V83_009391</name>
</gene>
<keyword evidence="4" id="KW-0238">DNA-binding</keyword>
<dbReference type="GO" id="GO:0000981">
    <property type="term" value="F:DNA-binding transcription factor activity, RNA polymerase II-specific"/>
    <property type="evidence" value="ECO:0007669"/>
    <property type="project" value="InterPro"/>
</dbReference>
<evidence type="ECO:0000313" key="9">
    <source>
        <dbReference type="Proteomes" id="UP001140560"/>
    </source>
</evidence>
<evidence type="ECO:0000256" key="3">
    <source>
        <dbReference type="ARBA" id="ARBA00023015"/>
    </source>
</evidence>
<dbReference type="GO" id="GO:0005634">
    <property type="term" value="C:nucleus"/>
    <property type="evidence" value="ECO:0007669"/>
    <property type="project" value="UniProtKB-SubCell"/>
</dbReference>
<protein>
    <recommendedName>
        <fullName evidence="7">Xylanolytic transcriptional activator regulatory domain-containing protein</fullName>
    </recommendedName>
</protein>
<comment type="caution">
    <text evidence="8">The sequence shown here is derived from an EMBL/GenBank/DDBJ whole genome shotgun (WGS) entry which is preliminary data.</text>
</comment>
<dbReference type="GO" id="GO:0003677">
    <property type="term" value="F:DNA binding"/>
    <property type="evidence" value="ECO:0007669"/>
    <property type="project" value="UniProtKB-KW"/>
</dbReference>
<dbReference type="PANTHER" id="PTHR47338:SF3">
    <property type="entry name" value="C6 FINGER DOMAIN TRANSCRIPTION FACTOR DBAA-RELATED"/>
    <property type="match status" value="1"/>
</dbReference>
<dbReference type="OrthoDB" id="3037908at2759"/>
<evidence type="ECO:0000259" key="7">
    <source>
        <dbReference type="SMART" id="SM00906"/>
    </source>
</evidence>
<dbReference type="CDD" id="cd12148">
    <property type="entry name" value="fungal_TF_MHR"/>
    <property type="match status" value="1"/>
</dbReference>
<comment type="subcellular location">
    <subcellularLocation>
        <location evidence="1">Nucleus</location>
    </subcellularLocation>
</comment>
<keyword evidence="2" id="KW-0479">Metal-binding</keyword>
<dbReference type="GO" id="GO:0008270">
    <property type="term" value="F:zinc ion binding"/>
    <property type="evidence" value="ECO:0007669"/>
    <property type="project" value="InterPro"/>
</dbReference>
<proteinExistence type="predicted"/>
<reference evidence="8" key="1">
    <citation type="submission" date="2022-10" db="EMBL/GenBank/DDBJ databases">
        <title>Tapping the CABI collections for fungal endophytes: first genome assemblies for Collariella, Neodidymelliopsis, Ascochyta clinopodiicola, Didymella pomorum, Didymosphaeria variabile, Neocosmospora piperis and Neocucurbitaria cava.</title>
        <authorList>
            <person name="Hill R."/>
        </authorList>
    </citation>
    <scope>NUCLEOTIDE SEQUENCE</scope>
    <source>
        <strain evidence="8">IMI 356814</strain>
    </source>
</reference>
<evidence type="ECO:0000256" key="2">
    <source>
        <dbReference type="ARBA" id="ARBA00022723"/>
    </source>
</evidence>
<keyword evidence="6" id="KW-0539">Nucleus</keyword>
<evidence type="ECO:0000256" key="5">
    <source>
        <dbReference type="ARBA" id="ARBA00023163"/>
    </source>
</evidence>
<evidence type="ECO:0000256" key="4">
    <source>
        <dbReference type="ARBA" id="ARBA00023125"/>
    </source>
</evidence>
<dbReference type="InterPro" id="IPR007219">
    <property type="entry name" value="XnlR_reg_dom"/>
</dbReference>
<dbReference type="Proteomes" id="UP001140560">
    <property type="component" value="Unassembled WGS sequence"/>
</dbReference>
<dbReference type="Pfam" id="PF04082">
    <property type="entry name" value="Fungal_trans"/>
    <property type="match status" value="1"/>
</dbReference>
<evidence type="ECO:0000256" key="6">
    <source>
        <dbReference type="ARBA" id="ARBA00023242"/>
    </source>
</evidence>
<dbReference type="PANTHER" id="PTHR47338">
    <property type="entry name" value="ZN(II)2CYS6 TRANSCRIPTION FACTOR (EUROFUNG)-RELATED"/>
    <property type="match status" value="1"/>
</dbReference>
<dbReference type="GO" id="GO:0006351">
    <property type="term" value="P:DNA-templated transcription"/>
    <property type="evidence" value="ECO:0007669"/>
    <property type="project" value="InterPro"/>
</dbReference>
<sequence>MEQYQDLSQITMGPELQITPMMHNDLDQLFFDRAYAFAPILQAHRYRSWSKQPDKSKQKICLQRAMWTLASSLSSQFQVTERQLYAETRQLLQALEAEEPWHQISLEQAQAWTLLALYELTCEDYHRGMLSAGRAFRLVQMMRLYEVDVPQTPPTQEMEQDQGQLGLQMRAQDDWVENEMRRRTFWLAYTIDRFTSIVDGMHLFFDERMIRTRLPAPEANFASGCPIDMSFLADMISIINLEWPENDLSPFTETVIGATICGRVLEHKQRPPAGNRDTAYEFCRRHRSLGALLAQRIKLLRMQAALEYLDPILTFTALAAHIGVLMLYDIIESKPLGIGAQATQLSKALYAEHQQQSLDAVADTATHPLTPILLLLGARFSQTHPGLNDAYNKLMPCIITTLQTSTNLNRLGQNFLSLLGHPSDNKRGAFA</sequence>
<name>A0A9W8XZJ2_9PLEO</name>
<dbReference type="InterPro" id="IPR050815">
    <property type="entry name" value="TF_fung"/>
</dbReference>
<accession>A0A9W8XZJ2</accession>
<evidence type="ECO:0000313" key="8">
    <source>
        <dbReference type="EMBL" id="KAJ4363938.1"/>
    </source>
</evidence>
<dbReference type="AlphaFoldDB" id="A0A9W8XZJ2"/>
<keyword evidence="9" id="KW-1185">Reference proteome</keyword>
<keyword evidence="3" id="KW-0805">Transcription regulation</keyword>